<evidence type="ECO:0000256" key="5">
    <source>
        <dbReference type="SAM" id="MobiDB-lite"/>
    </source>
</evidence>
<evidence type="ECO:0000256" key="4">
    <source>
        <dbReference type="ARBA" id="ARBA00023136"/>
    </source>
</evidence>
<feature type="transmembrane region" description="Helical" evidence="6">
    <location>
        <begin position="213"/>
        <end position="234"/>
    </location>
</feature>
<evidence type="ECO:0000313" key="7">
    <source>
        <dbReference type="EMBL" id="KAK4545048.1"/>
    </source>
</evidence>
<keyword evidence="8" id="KW-1185">Reference proteome</keyword>
<evidence type="ECO:0000313" key="8">
    <source>
        <dbReference type="Proteomes" id="UP001324427"/>
    </source>
</evidence>
<feature type="region of interest" description="Disordered" evidence="5">
    <location>
        <begin position="355"/>
        <end position="467"/>
    </location>
</feature>
<sequence length="467" mass="51897">MGASACPAPAGSEDYNDRGTAWKPMVIAAFACTCATIAISGSLIALHIRRYRAPKEQRQIIRIACSVAIYAVVAFFEIYSYEAAQYIDPIGDVYESFGLCALFLLFIQYAAPDGGSHADELFSAVKAAEETEKSYDWPRIFWICVFQYPLVEICSVIIVEITQALGTYCVDSLKPQFAHLWVELLESAGISICVVAILAFRNNMKLRFKVRRSLAKIISFKIIVFIRFAQAWAFSTLLSYDLISTSSSFKYNDILWGIPGLCTCVEMVLFACGFWYAFSSTEYSSTAKPSEQPLPWWKAILHVLNPSDLFIGIAKIFPLCGQVHRSGEWKNWSAAQQQKPGEAVRKLKSLRLSRKGQGTDEGPYQQSHGSTEALSKPVESWDRGRSASGATQPGAESYPMTDMSGQDLYRPPSTTPPNQTSTHLMAQPYLGDPRSPHPGQWNGQRYDRTLSPAVGYGEQPTQGREMV</sequence>
<gene>
    <name evidence="7" type="ORF">LTR36_003599</name>
</gene>
<comment type="subcellular location">
    <subcellularLocation>
        <location evidence="1">Membrane</location>
        <topology evidence="1">Multi-pass membrane protein</topology>
    </subcellularLocation>
</comment>
<dbReference type="InterPro" id="IPR005178">
    <property type="entry name" value="Ostalpha/TMEM184C"/>
</dbReference>
<feature type="compositionally biased region" description="Polar residues" evidence="5">
    <location>
        <begin position="364"/>
        <end position="373"/>
    </location>
</feature>
<feature type="transmembrane region" description="Helical" evidence="6">
    <location>
        <begin position="254"/>
        <end position="278"/>
    </location>
</feature>
<evidence type="ECO:0000256" key="3">
    <source>
        <dbReference type="ARBA" id="ARBA00022989"/>
    </source>
</evidence>
<accession>A0AAV9JI09</accession>
<dbReference type="SMART" id="SM01417">
    <property type="entry name" value="Solute_trans_a"/>
    <property type="match status" value="1"/>
</dbReference>
<reference evidence="7 8" key="1">
    <citation type="submission" date="2021-11" db="EMBL/GenBank/DDBJ databases">
        <title>Black yeast isolated from Biological Soil Crust.</title>
        <authorList>
            <person name="Kurbessoian T."/>
        </authorList>
    </citation>
    <scope>NUCLEOTIDE SEQUENCE [LARGE SCALE GENOMIC DNA]</scope>
    <source>
        <strain evidence="7 8">CCFEE 5522</strain>
    </source>
</reference>
<proteinExistence type="predicted"/>
<dbReference type="Pfam" id="PF03619">
    <property type="entry name" value="Solute_trans_a"/>
    <property type="match status" value="1"/>
</dbReference>
<comment type="caution">
    <text evidence="7">The sequence shown here is derived from an EMBL/GenBank/DDBJ whole genome shotgun (WGS) entry which is preliminary data.</text>
</comment>
<dbReference type="Proteomes" id="UP001324427">
    <property type="component" value="Unassembled WGS sequence"/>
</dbReference>
<organism evidence="7 8">
    <name type="scientific">Oleoguttula mirabilis</name>
    <dbReference type="NCBI Taxonomy" id="1507867"/>
    <lineage>
        <taxon>Eukaryota</taxon>
        <taxon>Fungi</taxon>
        <taxon>Dikarya</taxon>
        <taxon>Ascomycota</taxon>
        <taxon>Pezizomycotina</taxon>
        <taxon>Dothideomycetes</taxon>
        <taxon>Dothideomycetidae</taxon>
        <taxon>Mycosphaerellales</taxon>
        <taxon>Teratosphaeriaceae</taxon>
        <taxon>Oleoguttula</taxon>
    </lineage>
</organism>
<keyword evidence="4 6" id="KW-0472">Membrane</keyword>
<feature type="transmembrane region" description="Helical" evidence="6">
    <location>
        <begin position="25"/>
        <end position="48"/>
    </location>
</feature>
<dbReference type="AlphaFoldDB" id="A0AAV9JI09"/>
<keyword evidence="2 6" id="KW-0812">Transmembrane</keyword>
<dbReference type="PANTHER" id="PTHR23423">
    <property type="entry name" value="ORGANIC SOLUTE TRANSPORTER-RELATED"/>
    <property type="match status" value="1"/>
</dbReference>
<feature type="transmembrane region" description="Helical" evidence="6">
    <location>
        <begin position="179"/>
        <end position="201"/>
    </location>
</feature>
<evidence type="ECO:0000256" key="6">
    <source>
        <dbReference type="SAM" id="Phobius"/>
    </source>
</evidence>
<feature type="transmembrane region" description="Helical" evidence="6">
    <location>
        <begin position="93"/>
        <end position="111"/>
    </location>
</feature>
<feature type="transmembrane region" description="Helical" evidence="6">
    <location>
        <begin position="60"/>
        <end position="81"/>
    </location>
</feature>
<evidence type="ECO:0000256" key="1">
    <source>
        <dbReference type="ARBA" id="ARBA00004141"/>
    </source>
</evidence>
<feature type="transmembrane region" description="Helical" evidence="6">
    <location>
        <begin position="140"/>
        <end position="159"/>
    </location>
</feature>
<dbReference type="GO" id="GO:0016020">
    <property type="term" value="C:membrane"/>
    <property type="evidence" value="ECO:0007669"/>
    <property type="project" value="UniProtKB-SubCell"/>
</dbReference>
<evidence type="ECO:0000256" key="2">
    <source>
        <dbReference type="ARBA" id="ARBA00022692"/>
    </source>
</evidence>
<protein>
    <submittedName>
        <fullName evidence="7">Uncharacterized protein</fullName>
    </submittedName>
</protein>
<keyword evidence="3 6" id="KW-1133">Transmembrane helix</keyword>
<name>A0AAV9JI09_9PEZI</name>
<dbReference type="EMBL" id="JAVFHQ010000021">
    <property type="protein sequence ID" value="KAK4545048.1"/>
    <property type="molecule type" value="Genomic_DNA"/>
</dbReference>